<sequence>MYSKCECMFDAPNSFLAQWIALFNGCERHGLVSEAVMLFKNIIGKLGEKLNVRNGLRNLKVKMDPDCCCIKMNPGLHQLSLPLSGSGKLYRSHIKKVIPMTPTTRRSASPMLLMSCVAQHM</sequence>
<comment type="caution">
    <text evidence="1">The sequence shown here is derived from an EMBL/GenBank/DDBJ whole genome shotgun (WGS) entry which is preliminary data.</text>
</comment>
<keyword evidence="2" id="KW-1185">Reference proteome</keyword>
<organism evidence="1 2">
    <name type="scientific">Salix dunnii</name>
    <dbReference type="NCBI Taxonomy" id="1413687"/>
    <lineage>
        <taxon>Eukaryota</taxon>
        <taxon>Viridiplantae</taxon>
        <taxon>Streptophyta</taxon>
        <taxon>Embryophyta</taxon>
        <taxon>Tracheophyta</taxon>
        <taxon>Spermatophyta</taxon>
        <taxon>Magnoliopsida</taxon>
        <taxon>eudicotyledons</taxon>
        <taxon>Gunneridae</taxon>
        <taxon>Pentapetalae</taxon>
        <taxon>rosids</taxon>
        <taxon>fabids</taxon>
        <taxon>Malpighiales</taxon>
        <taxon>Salicaceae</taxon>
        <taxon>Saliceae</taxon>
        <taxon>Salix</taxon>
    </lineage>
</organism>
<dbReference type="EMBL" id="JADGMS010000015">
    <property type="protein sequence ID" value="KAF9667401.1"/>
    <property type="molecule type" value="Genomic_DNA"/>
</dbReference>
<dbReference type="OrthoDB" id="185373at2759"/>
<accession>A0A835MNE7</accession>
<dbReference type="AlphaFoldDB" id="A0A835MNE7"/>
<dbReference type="Proteomes" id="UP000657918">
    <property type="component" value="Unassembled WGS sequence"/>
</dbReference>
<evidence type="ECO:0000313" key="2">
    <source>
        <dbReference type="Proteomes" id="UP000657918"/>
    </source>
</evidence>
<protein>
    <submittedName>
        <fullName evidence="1">Uncharacterized protein</fullName>
    </submittedName>
</protein>
<evidence type="ECO:0000313" key="1">
    <source>
        <dbReference type="EMBL" id="KAF9667401.1"/>
    </source>
</evidence>
<proteinExistence type="predicted"/>
<gene>
    <name evidence="1" type="ORF">SADUNF_Sadunf15G0019200</name>
</gene>
<name>A0A835MNE7_9ROSI</name>
<reference evidence="1 2" key="1">
    <citation type="submission" date="2020-10" db="EMBL/GenBank/DDBJ databases">
        <title>Plant Genome Project.</title>
        <authorList>
            <person name="Zhang R.-G."/>
        </authorList>
    </citation>
    <scope>NUCLEOTIDE SEQUENCE [LARGE SCALE GENOMIC DNA]</scope>
    <source>
        <strain evidence="1">FAFU-HL-1</strain>
        <tissue evidence="1">Leaf</tissue>
    </source>
</reference>